<evidence type="ECO:0000313" key="7">
    <source>
        <dbReference type="Proteomes" id="UP001183629"/>
    </source>
</evidence>
<evidence type="ECO:0000256" key="1">
    <source>
        <dbReference type="ARBA" id="ARBA00022603"/>
    </source>
</evidence>
<evidence type="ECO:0000256" key="3">
    <source>
        <dbReference type="ARBA" id="ARBA00022691"/>
    </source>
</evidence>
<gene>
    <name evidence="6" type="ORF">J2S44_008316</name>
</gene>
<evidence type="ECO:0000259" key="5">
    <source>
        <dbReference type="Pfam" id="PF13649"/>
    </source>
</evidence>
<evidence type="ECO:0000256" key="2">
    <source>
        <dbReference type="ARBA" id="ARBA00022679"/>
    </source>
</evidence>
<dbReference type="InterPro" id="IPR041698">
    <property type="entry name" value="Methyltransf_25"/>
</dbReference>
<dbReference type="GO" id="GO:0032259">
    <property type="term" value="P:methylation"/>
    <property type="evidence" value="ECO:0007669"/>
    <property type="project" value="UniProtKB-KW"/>
</dbReference>
<evidence type="ECO:0000256" key="4">
    <source>
        <dbReference type="SAM" id="MobiDB-lite"/>
    </source>
</evidence>
<feature type="region of interest" description="Disordered" evidence="4">
    <location>
        <begin position="305"/>
        <end position="337"/>
    </location>
</feature>
<name>A0AAE3ZY57_9ACTN</name>
<comment type="caution">
    <text evidence="6">The sequence shown here is derived from an EMBL/GenBank/DDBJ whole genome shotgun (WGS) entry which is preliminary data.</text>
</comment>
<dbReference type="PANTHER" id="PTHR43464">
    <property type="entry name" value="METHYLTRANSFERASE"/>
    <property type="match status" value="1"/>
</dbReference>
<dbReference type="AlphaFoldDB" id="A0AAE3ZY57"/>
<sequence>MSATSAEHTDPRIVALHDALHPDPAVHPFYVDLAAQLPAVAVADVGCGTGRLAAELARRGHRVTAVDPSGPMLDLARRRPIGALVTWLRGDARALPETAFDLVVLAGGVVSEITDDRELIATFAAARRALRPGGRLAFDARRYRARDWAGWTRAASYRRTATGAAAWREDARVDGDRVRYRAGYRLADGTELFFDREIRLRSDVWYQTVLTEAGFRVDPADDDADGLVVLATAGPPRRASGLRFERVADRLWGVVDDDSGRPARVPMPDDSLEIIARLRRMGVALDQVVTAARDAGLDWDPAGEVRARSESDMDEWRRRDREERERRKQAFRDRMAQ</sequence>
<dbReference type="GO" id="GO:0008168">
    <property type="term" value="F:methyltransferase activity"/>
    <property type="evidence" value="ECO:0007669"/>
    <property type="project" value="UniProtKB-KW"/>
</dbReference>
<dbReference type="RefSeq" id="WP_310428932.1">
    <property type="nucleotide sequence ID" value="NZ_JAVDYC010000001.1"/>
</dbReference>
<reference evidence="6 7" key="1">
    <citation type="submission" date="2023-07" db="EMBL/GenBank/DDBJ databases">
        <title>Sequencing the genomes of 1000 actinobacteria strains.</title>
        <authorList>
            <person name="Klenk H.-P."/>
        </authorList>
    </citation>
    <scope>NUCLEOTIDE SEQUENCE [LARGE SCALE GENOMIC DNA]</scope>
    <source>
        <strain evidence="6 7">DSM 44711</strain>
    </source>
</reference>
<dbReference type="CDD" id="cd02440">
    <property type="entry name" value="AdoMet_MTases"/>
    <property type="match status" value="1"/>
</dbReference>
<dbReference type="Gene3D" id="3.40.50.150">
    <property type="entry name" value="Vaccinia Virus protein VP39"/>
    <property type="match status" value="1"/>
</dbReference>
<organism evidence="6 7">
    <name type="scientific">Catenuloplanes niger</name>
    <dbReference type="NCBI Taxonomy" id="587534"/>
    <lineage>
        <taxon>Bacteria</taxon>
        <taxon>Bacillati</taxon>
        <taxon>Actinomycetota</taxon>
        <taxon>Actinomycetes</taxon>
        <taxon>Micromonosporales</taxon>
        <taxon>Micromonosporaceae</taxon>
        <taxon>Catenuloplanes</taxon>
    </lineage>
</organism>
<keyword evidence="1 6" id="KW-0489">Methyltransferase</keyword>
<keyword evidence="2" id="KW-0808">Transferase</keyword>
<dbReference type="InterPro" id="IPR029063">
    <property type="entry name" value="SAM-dependent_MTases_sf"/>
</dbReference>
<proteinExistence type="predicted"/>
<accession>A0AAE3ZY57</accession>
<protein>
    <submittedName>
        <fullName evidence="6">SAM-dependent methyltransferase</fullName>
    </submittedName>
</protein>
<dbReference type="SUPFAM" id="SSF53335">
    <property type="entry name" value="S-adenosyl-L-methionine-dependent methyltransferases"/>
    <property type="match status" value="1"/>
</dbReference>
<keyword evidence="3" id="KW-0949">S-adenosyl-L-methionine</keyword>
<dbReference type="Pfam" id="PF13649">
    <property type="entry name" value="Methyltransf_25"/>
    <property type="match status" value="1"/>
</dbReference>
<dbReference type="EMBL" id="JAVDYC010000001">
    <property type="protein sequence ID" value="MDR7328066.1"/>
    <property type="molecule type" value="Genomic_DNA"/>
</dbReference>
<evidence type="ECO:0000313" key="6">
    <source>
        <dbReference type="EMBL" id="MDR7328066.1"/>
    </source>
</evidence>
<keyword evidence="7" id="KW-1185">Reference proteome</keyword>
<dbReference type="Proteomes" id="UP001183629">
    <property type="component" value="Unassembled WGS sequence"/>
</dbReference>
<feature type="domain" description="Methyltransferase" evidence="5">
    <location>
        <begin position="42"/>
        <end position="134"/>
    </location>
</feature>
<dbReference type="PANTHER" id="PTHR43464:SF19">
    <property type="entry name" value="UBIQUINONE BIOSYNTHESIS O-METHYLTRANSFERASE, MITOCHONDRIAL"/>
    <property type="match status" value="1"/>
</dbReference>